<gene>
    <name evidence="1" type="ORF">XAT740_LOCUS46626</name>
</gene>
<comment type="caution">
    <text evidence="1">The sequence shown here is derived from an EMBL/GenBank/DDBJ whole genome shotgun (WGS) entry which is preliminary data.</text>
</comment>
<evidence type="ECO:0000313" key="1">
    <source>
        <dbReference type="EMBL" id="CAF1591522.1"/>
    </source>
</evidence>
<evidence type="ECO:0000313" key="2">
    <source>
        <dbReference type="Proteomes" id="UP000663828"/>
    </source>
</evidence>
<organism evidence="1 2">
    <name type="scientific">Adineta ricciae</name>
    <name type="common">Rotifer</name>
    <dbReference type="NCBI Taxonomy" id="249248"/>
    <lineage>
        <taxon>Eukaryota</taxon>
        <taxon>Metazoa</taxon>
        <taxon>Spiralia</taxon>
        <taxon>Gnathifera</taxon>
        <taxon>Rotifera</taxon>
        <taxon>Eurotatoria</taxon>
        <taxon>Bdelloidea</taxon>
        <taxon>Adinetida</taxon>
        <taxon>Adinetidae</taxon>
        <taxon>Adineta</taxon>
    </lineage>
</organism>
<keyword evidence="2" id="KW-1185">Reference proteome</keyword>
<proteinExistence type="predicted"/>
<sequence length="126" mass="14354">MVNAGTQVDHSGDWIRLNLSRFQSEFGGKEVLTMIIPLGQRVCRRYLSKFIPSAMGQQRSPTAFKVYRVEHEVNASPIELDDVGVDNTSWTYDDSAGIRDYFRFFRGNHLAARLIGQTFIVTSRSH</sequence>
<accession>A0A816A7P2</accession>
<reference evidence="1" key="1">
    <citation type="submission" date="2021-02" db="EMBL/GenBank/DDBJ databases">
        <authorList>
            <person name="Nowell W R."/>
        </authorList>
    </citation>
    <scope>NUCLEOTIDE SEQUENCE</scope>
</reference>
<name>A0A816A7P2_ADIRI</name>
<protein>
    <submittedName>
        <fullName evidence="1">Uncharacterized protein</fullName>
    </submittedName>
</protein>
<dbReference type="EMBL" id="CAJNOR010006302">
    <property type="protein sequence ID" value="CAF1591522.1"/>
    <property type="molecule type" value="Genomic_DNA"/>
</dbReference>
<dbReference type="AlphaFoldDB" id="A0A816A7P2"/>
<dbReference type="Proteomes" id="UP000663828">
    <property type="component" value="Unassembled WGS sequence"/>
</dbReference>